<dbReference type="SUPFAM" id="SSF52374">
    <property type="entry name" value="Nucleotidylyl transferase"/>
    <property type="match status" value="1"/>
</dbReference>
<dbReference type="Proteomes" id="UP001164761">
    <property type="component" value="Chromosome"/>
</dbReference>
<feature type="domain" description="Glutamyl/glutaminyl-tRNA synthetase class Ib catalytic" evidence="9">
    <location>
        <begin position="4"/>
        <end position="304"/>
    </location>
</feature>
<feature type="binding site" evidence="7">
    <location>
        <position position="251"/>
    </location>
    <ligand>
        <name>ATP</name>
        <dbReference type="ChEBI" id="CHEBI:30616"/>
    </ligand>
</feature>
<feature type="short sequence motif" description="'KMSKS' region" evidence="7">
    <location>
        <begin position="248"/>
        <end position="252"/>
    </location>
</feature>
<comment type="function">
    <text evidence="7">Catalyzes the tRNA-independent activation of glutamate in presence of ATP and the subsequent transfer of glutamate onto a tRNA(Asp). Glutamate is transferred on the 2-amino-5-(4,5-dihydroxy-2-cyclopenten-1-yl) moiety of the queuosine in the wobble position of the QUC anticodon.</text>
</comment>
<feature type="binding site" evidence="7">
    <location>
        <position position="105"/>
    </location>
    <ligand>
        <name>Zn(2+)</name>
        <dbReference type="ChEBI" id="CHEBI:29105"/>
    </ligand>
</feature>
<keyword evidence="3 7" id="KW-0547">Nucleotide-binding</keyword>
<keyword evidence="4 7" id="KW-0862">Zinc</keyword>
<dbReference type="NCBIfam" id="NF004314">
    <property type="entry name" value="PRK05710.1-3"/>
    <property type="match status" value="1"/>
</dbReference>
<evidence type="ECO:0000256" key="7">
    <source>
        <dbReference type="HAMAP-Rule" id="MF_01428"/>
    </source>
</evidence>
<dbReference type="PROSITE" id="PS00178">
    <property type="entry name" value="AA_TRNA_LIGASE_I"/>
    <property type="match status" value="1"/>
</dbReference>
<feature type="binding site" evidence="7">
    <location>
        <position position="133"/>
    </location>
    <ligand>
        <name>Zn(2+)</name>
        <dbReference type="ChEBI" id="CHEBI:29105"/>
    </ligand>
</feature>
<feature type="binding site" evidence="7">
    <location>
        <position position="210"/>
    </location>
    <ligand>
        <name>L-glutamate</name>
        <dbReference type="ChEBI" id="CHEBI:29985"/>
    </ligand>
</feature>
<feature type="binding site" evidence="7">
    <location>
        <position position="192"/>
    </location>
    <ligand>
        <name>L-glutamate</name>
        <dbReference type="ChEBI" id="CHEBI:29985"/>
    </ligand>
</feature>
<evidence type="ECO:0000259" key="9">
    <source>
        <dbReference type="Pfam" id="PF00749"/>
    </source>
</evidence>
<feature type="short sequence motif" description="'HIGH' region" evidence="7">
    <location>
        <begin position="8"/>
        <end position="18"/>
    </location>
</feature>
<evidence type="ECO:0000256" key="5">
    <source>
        <dbReference type="ARBA" id="ARBA00022840"/>
    </source>
</evidence>
<protein>
    <recommendedName>
        <fullName evidence="7">Glutamyl-Q tRNA(Asp) synthetase</fullName>
        <shortName evidence="7">Glu-Q-RSs</shortName>
        <ecNumber evidence="7">6.1.1.-</ecNumber>
    </recommendedName>
</protein>
<dbReference type="RefSeq" id="WP_268004871.1">
    <property type="nucleotide sequence ID" value="NZ_BSUT01000001.1"/>
</dbReference>
<feature type="binding site" evidence="7">
    <location>
        <begin position="5"/>
        <end position="9"/>
    </location>
    <ligand>
        <name>L-glutamate</name>
        <dbReference type="ChEBI" id="CHEBI:29985"/>
    </ligand>
</feature>
<accession>A0ABY6ZFH8</accession>
<dbReference type="HAMAP" id="MF_01428">
    <property type="entry name" value="Glu_Q_tRNA_synth"/>
    <property type="match status" value="1"/>
</dbReference>
<keyword evidence="11" id="KW-1185">Reference proteome</keyword>
<comment type="cofactor">
    <cofactor evidence="7">
        <name>Zn(2+)</name>
        <dbReference type="ChEBI" id="CHEBI:29105"/>
    </cofactor>
    <text evidence="7">Binds 1 zinc ion per subunit.</text>
</comment>
<evidence type="ECO:0000313" key="10">
    <source>
        <dbReference type="EMBL" id="WAH40971.1"/>
    </source>
</evidence>
<dbReference type="PANTHER" id="PTHR43311:SF1">
    <property type="entry name" value="GLUTAMYL-Q TRNA(ASP) SYNTHETASE"/>
    <property type="match status" value="1"/>
</dbReference>
<reference evidence="10" key="1">
    <citation type="submission" date="2022-08" db="EMBL/GenBank/DDBJ databases">
        <title>Alicyclobacillus fastidiosus DSM 17978, complete genome.</title>
        <authorList>
            <person name="Wang Q."/>
            <person name="Cai R."/>
            <person name="Wang Z."/>
        </authorList>
    </citation>
    <scope>NUCLEOTIDE SEQUENCE</scope>
    <source>
        <strain evidence="10">DSM 17978</strain>
    </source>
</reference>
<dbReference type="InterPro" id="IPR049940">
    <property type="entry name" value="GluQ/Sye"/>
</dbReference>
<dbReference type="Gene3D" id="3.40.50.620">
    <property type="entry name" value="HUPs"/>
    <property type="match status" value="1"/>
</dbReference>
<gene>
    <name evidence="10" type="primary">gluQRS</name>
    <name evidence="7" type="synonym">gluQ</name>
    <name evidence="10" type="ORF">NZD89_22200</name>
</gene>
<sequence>MRRGRFAPSPTGELHIGNAFTAVMAWLQMRSVGGDFVLRIEDIDEARCRSHYVAQVMEDLRWLGLDWDEGPDVGGAHGPYQQSARLPEYEAALHQLQVAGYLYPCFCSRAELVQVASAPHGLFADEPRYSGRCRHLTEAQRGARAQQKRPSLRFCAPDKEVVVLDRLIGETRVNPLDGGDFIVRRADGVFSYQLAVVVDDAAMEITDVLRGADLFSSAPRQISLYQALGRRPPTFTHVPLVVDAKGRRLSKRNRSSTVRAMRESGVAAEEIVGVISYLAGLSDSIRPTSPSELVERFDLTRLHKRPVQMDELCMRRLKIYETF</sequence>
<keyword evidence="5 7" id="KW-0067">ATP-binding</keyword>
<comment type="similarity">
    <text evidence="7">Belongs to the class-I aminoacyl-tRNA synthetase family. GluQ subfamily.</text>
</comment>
<dbReference type="InterPro" id="IPR022380">
    <property type="entry name" value="Glu-Q_tRNA(Asp)_Synthase"/>
</dbReference>
<feature type="binding site" evidence="7">
    <location>
        <position position="107"/>
    </location>
    <ligand>
        <name>Zn(2+)</name>
        <dbReference type="ChEBI" id="CHEBI:29105"/>
    </ligand>
</feature>
<dbReference type="EC" id="6.1.1.-" evidence="7"/>
<keyword evidence="1 7" id="KW-0436">Ligase</keyword>
<keyword evidence="6 7" id="KW-0030">Aminoacyl-tRNA synthetase</keyword>
<evidence type="ECO:0000256" key="3">
    <source>
        <dbReference type="ARBA" id="ARBA00022741"/>
    </source>
</evidence>
<evidence type="ECO:0000256" key="8">
    <source>
        <dbReference type="RuleBase" id="RU363037"/>
    </source>
</evidence>
<evidence type="ECO:0000313" key="11">
    <source>
        <dbReference type="Proteomes" id="UP001164761"/>
    </source>
</evidence>
<organism evidence="10 11">
    <name type="scientific">Alicyclobacillus fastidiosus</name>
    <dbReference type="NCBI Taxonomy" id="392011"/>
    <lineage>
        <taxon>Bacteria</taxon>
        <taxon>Bacillati</taxon>
        <taxon>Bacillota</taxon>
        <taxon>Bacilli</taxon>
        <taxon>Bacillales</taxon>
        <taxon>Alicyclobacillaceae</taxon>
        <taxon>Alicyclobacillus</taxon>
    </lineage>
</organism>
<evidence type="ECO:0000256" key="6">
    <source>
        <dbReference type="ARBA" id="ARBA00023146"/>
    </source>
</evidence>
<dbReference type="EMBL" id="CP104067">
    <property type="protein sequence ID" value="WAH40971.1"/>
    <property type="molecule type" value="Genomic_DNA"/>
</dbReference>
<dbReference type="GO" id="GO:0016874">
    <property type="term" value="F:ligase activity"/>
    <property type="evidence" value="ECO:0007669"/>
    <property type="project" value="UniProtKB-KW"/>
</dbReference>
<evidence type="ECO:0000256" key="4">
    <source>
        <dbReference type="ARBA" id="ARBA00022833"/>
    </source>
</evidence>
<dbReference type="PRINTS" id="PR00987">
    <property type="entry name" value="TRNASYNTHGLU"/>
</dbReference>
<dbReference type="Pfam" id="PF00749">
    <property type="entry name" value="tRNA-synt_1c"/>
    <property type="match status" value="1"/>
</dbReference>
<dbReference type="NCBIfam" id="NF004315">
    <property type="entry name" value="PRK05710.1-4"/>
    <property type="match status" value="1"/>
</dbReference>
<proteinExistence type="inferred from homology"/>
<evidence type="ECO:0000256" key="2">
    <source>
        <dbReference type="ARBA" id="ARBA00022723"/>
    </source>
</evidence>
<keyword evidence="2 7" id="KW-0479">Metal-binding</keyword>
<name>A0ABY6ZFH8_9BACL</name>
<dbReference type="InterPro" id="IPR000924">
    <property type="entry name" value="Glu/Gln-tRNA-synth"/>
</dbReference>
<evidence type="ECO:0000256" key="1">
    <source>
        <dbReference type="ARBA" id="ARBA00022598"/>
    </source>
</evidence>
<dbReference type="InterPro" id="IPR020058">
    <property type="entry name" value="Glu/Gln-tRNA-synth_Ib_cat-dom"/>
</dbReference>
<feature type="binding site" evidence="7">
    <location>
        <position position="129"/>
    </location>
    <ligand>
        <name>Zn(2+)</name>
        <dbReference type="ChEBI" id="CHEBI:29105"/>
    </ligand>
</feature>
<dbReference type="PANTHER" id="PTHR43311">
    <property type="entry name" value="GLUTAMATE--TRNA LIGASE"/>
    <property type="match status" value="1"/>
</dbReference>
<feature type="binding site" evidence="7">
    <location>
        <position position="41"/>
    </location>
    <ligand>
        <name>L-glutamate</name>
        <dbReference type="ChEBI" id="CHEBI:29985"/>
    </ligand>
</feature>
<dbReference type="NCBIfam" id="TIGR03838">
    <property type="entry name" value="queuosine_YadB"/>
    <property type="match status" value="1"/>
</dbReference>
<keyword evidence="8" id="KW-0648">Protein biosynthesis</keyword>
<dbReference type="InterPro" id="IPR014729">
    <property type="entry name" value="Rossmann-like_a/b/a_fold"/>
</dbReference>
<dbReference type="InterPro" id="IPR001412">
    <property type="entry name" value="aa-tRNA-synth_I_CS"/>
</dbReference>